<evidence type="ECO:0000313" key="2">
    <source>
        <dbReference type="Proteomes" id="UP000192328"/>
    </source>
</evidence>
<keyword evidence="1" id="KW-0418">Kinase</keyword>
<dbReference type="EMBL" id="FWXZ01000009">
    <property type="protein sequence ID" value="SMC90369.1"/>
    <property type="molecule type" value="Genomic_DNA"/>
</dbReference>
<proteinExistence type="predicted"/>
<sequence length="460" mass="50916">MRKQIVCGMLLLILLILPISVYMQINQSFSLSVDNARESSLREEAAISRVMMLELQQRKSSATGGRDKTDDIVMQVSQQIAQQFGSPQLDILVFLDGTPLTGPLTERTVFLLNAKSRSTYLSSADESLYVIHPLDNRTTLITKSDYSGFYTMRRQQTTYGVLLCVGGLVLATILSLLISGRITRRLRILSRAADAVRSGEKLSLEPSGKRDEIARLTNGFISMHEAVEEREESLRVQSSQRQQLIDALAHEMRTPLTSVVSAARLIQKDTSNDEMRNEMCDLIVKESRRLSDMDANLMKLTQMNRAELKTETFSLKEMAQEALAVHPDVELSGEDTTVTADRSLIIHLMRNLVNNAKKSGTETPVRVTLNPCGFSVSDEGRGMTAEEVAHCKQPFWKADPARTRASGGAGLGLTLCDSIAKLHNAELDIHSTPGKGTTIEFTFPLHPVEDSETADQVSCQ</sequence>
<evidence type="ECO:0000313" key="1">
    <source>
        <dbReference type="EMBL" id="SMC90369.1"/>
    </source>
</evidence>
<keyword evidence="1" id="KW-0808">Transferase</keyword>
<gene>
    <name evidence="1" type="ORF">SAMN06297397_3058</name>
</gene>
<comment type="caution">
    <text evidence="1">The sequence shown here is derived from an EMBL/GenBank/DDBJ whole genome shotgun (WGS) entry which is preliminary data.</text>
</comment>
<organism evidence="1 2">
    <name type="scientific">Aristaeella lactis</name>
    <dbReference type="NCBI Taxonomy" id="3046383"/>
    <lineage>
        <taxon>Bacteria</taxon>
        <taxon>Bacillati</taxon>
        <taxon>Bacillota</taxon>
        <taxon>Clostridia</taxon>
        <taxon>Eubacteriales</taxon>
        <taxon>Aristaeellaceae</taxon>
        <taxon>Aristaeella</taxon>
    </lineage>
</organism>
<keyword evidence="2" id="KW-1185">Reference proteome</keyword>
<protein>
    <submittedName>
        <fullName evidence="1">Signal transduction histidine kinase</fullName>
    </submittedName>
</protein>
<reference evidence="1" key="1">
    <citation type="submission" date="2017-04" db="EMBL/GenBank/DDBJ databases">
        <authorList>
            <person name="Varghese N."/>
            <person name="Submissions S."/>
        </authorList>
    </citation>
    <scope>NUCLEOTIDE SEQUENCE</scope>
    <source>
        <strain evidence="1">WTE2008</strain>
    </source>
</reference>
<accession>A0AC61PQD3</accession>
<dbReference type="Proteomes" id="UP000192328">
    <property type="component" value="Unassembled WGS sequence"/>
</dbReference>
<name>A0AC61PQD3_9FIRM</name>